<dbReference type="Proteomes" id="UP000178615">
    <property type="component" value="Unassembled WGS sequence"/>
</dbReference>
<dbReference type="GO" id="GO:0008173">
    <property type="term" value="F:RNA methyltransferase activity"/>
    <property type="evidence" value="ECO:0007669"/>
    <property type="project" value="InterPro"/>
</dbReference>
<accession>A0A1F4ULC8</accession>
<dbReference type="CDD" id="cd18082">
    <property type="entry name" value="SpoU-like_family"/>
    <property type="match status" value="1"/>
</dbReference>
<dbReference type="EMBL" id="MEUV01000026">
    <property type="protein sequence ID" value="OGC45600.1"/>
    <property type="molecule type" value="Genomic_DNA"/>
</dbReference>
<evidence type="ECO:0000256" key="1">
    <source>
        <dbReference type="ARBA" id="ARBA00022603"/>
    </source>
</evidence>
<sequence>MPLRIYKKKLDYSYTFGSFPVIEMLKKIPEKVITVLISEQYQRYEGIDLIKSLCKKNDINYDLSTHTIRKLSVKENTIAIGVFKKYQSKLMVNQDHLFLDNPSDMGNVGTIIRTMIGFGINNLAIIRPGVDIFDPKVIRTTMGAIFDLHFEFFNSFQEYKNLYPDNNNFYPFLLKGDSELTKIKFEQPATLIFGNEGRGLDDFYKKLGKSIKISHSENIDSLNLSIAVGIALHQFYVQK</sequence>
<proteinExistence type="predicted"/>
<evidence type="ECO:0000313" key="5">
    <source>
        <dbReference type="Proteomes" id="UP000178615"/>
    </source>
</evidence>
<dbReference type="GO" id="GO:0006396">
    <property type="term" value="P:RNA processing"/>
    <property type="evidence" value="ECO:0007669"/>
    <property type="project" value="InterPro"/>
</dbReference>
<evidence type="ECO:0000256" key="2">
    <source>
        <dbReference type="ARBA" id="ARBA00022679"/>
    </source>
</evidence>
<gene>
    <name evidence="4" type="ORF">A2V49_03855</name>
</gene>
<dbReference type="AlphaFoldDB" id="A0A1F4ULC8"/>
<dbReference type="InterPro" id="IPR051259">
    <property type="entry name" value="rRNA_Methyltransferase"/>
</dbReference>
<name>A0A1F4ULC8_UNCKA</name>
<reference evidence="4 5" key="1">
    <citation type="journal article" date="2016" name="Nat. Commun.">
        <title>Thousands of microbial genomes shed light on interconnected biogeochemical processes in an aquifer system.</title>
        <authorList>
            <person name="Anantharaman K."/>
            <person name="Brown C.T."/>
            <person name="Hug L.A."/>
            <person name="Sharon I."/>
            <person name="Castelle C.J."/>
            <person name="Probst A.J."/>
            <person name="Thomas B.C."/>
            <person name="Singh A."/>
            <person name="Wilkins M.J."/>
            <person name="Karaoz U."/>
            <person name="Brodie E.L."/>
            <person name="Williams K.H."/>
            <person name="Hubbard S.S."/>
            <person name="Banfield J.F."/>
        </authorList>
    </citation>
    <scope>NUCLEOTIDE SEQUENCE [LARGE SCALE GENOMIC DNA]</scope>
</reference>
<evidence type="ECO:0000313" key="4">
    <source>
        <dbReference type="EMBL" id="OGC45600.1"/>
    </source>
</evidence>
<dbReference type="SUPFAM" id="SSF75217">
    <property type="entry name" value="alpha/beta knot"/>
    <property type="match status" value="1"/>
</dbReference>
<protein>
    <recommendedName>
        <fullName evidence="3">tRNA/rRNA methyltransferase SpoU type domain-containing protein</fullName>
    </recommendedName>
</protein>
<dbReference type="InterPro" id="IPR029028">
    <property type="entry name" value="Alpha/beta_knot_MTases"/>
</dbReference>
<dbReference type="InterPro" id="IPR001537">
    <property type="entry name" value="SpoU_MeTrfase"/>
</dbReference>
<evidence type="ECO:0000259" key="3">
    <source>
        <dbReference type="Pfam" id="PF00588"/>
    </source>
</evidence>
<dbReference type="PANTHER" id="PTHR43191">
    <property type="entry name" value="RRNA METHYLTRANSFERASE 3"/>
    <property type="match status" value="1"/>
</dbReference>
<organism evidence="4 5">
    <name type="scientific">candidate division WWE3 bacterium RBG_19FT_COMBO_34_6</name>
    <dbReference type="NCBI Taxonomy" id="1802612"/>
    <lineage>
        <taxon>Bacteria</taxon>
        <taxon>Katanobacteria</taxon>
    </lineage>
</organism>
<keyword evidence="2" id="KW-0808">Transferase</keyword>
<dbReference type="GO" id="GO:0003723">
    <property type="term" value="F:RNA binding"/>
    <property type="evidence" value="ECO:0007669"/>
    <property type="project" value="InterPro"/>
</dbReference>
<dbReference type="Pfam" id="PF00588">
    <property type="entry name" value="SpoU_methylase"/>
    <property type="match status" value="1"/>
</dbReference>
<dbReference type="Gene3D" id="3.40.1280.10">
    <property type="match status" value="1"/>
</dbReference>
<dbReference type="InterPro" id="IPR029026">
    <property type="entry name" value="tRNA_m1G_MTases_N"/>
</dbReference>
<comment type="caution">
    <text evidence="4">The sequence shown here is derived from an EMBL/GenBank/DDBJ whole genome shotgun (WGS) entry which is preliminary data.</text>
</comment>
<dbReference type="GO" id="GO:0032259">
    <property type="term" value="P:methylation"/>
    <property type="evidence" value="ECO:0007669"/>
    <property type="project" value="UniProtKB-KW"/>
</dbReference>
<dbReference type="PANTHER" id="PTHR43191:SF2">
    <property type="entry name" value="RRNA METHYLTRANSFERASE 3, MITOCHONDRIAL"/>
    <property type="match status" value="1"/>
</dbReference>
<feature type="domain" description="tRNA/rRNA methyltransferase SpoU type" evidence="3">
    <location>
        <begin position="97"/>
        <end position="233"/>
    </location>
</feature>
<keyword evidence="1" id="KW-0489">Methyltransferase</keyword>